<evidence type="ECO:0000313" key="13">
    <source>
        <dbReference type="Proteomes" id="UP000069850"/>
    </source>
</evidence>
<sequence length="164" mass="18006">MRSAPPGEGIVIGIDPGVARTGYGVLRRCDPFPTAVAFGCIETPSNHPPSRRLLAIYEKIQALIDEYTPECLAMEQLFFSRNVTSAMHVSEARGVVLLAAEQRGIPVTEYTPNQVKLAVTGSGRADKHQVQEMMRRLLRLQELPRPDDAADGLAIALCHINMVR</sequence>
<keyword evidence="11" id="KW-0234">DNA repair</keyword>
<evidence type="ECO:0000256" key="1">
    <source>
        <dbReference type="ARBA" id="ARBA00009518"/>
    </source>
</evidence>
<evidence type="ECO:0000256" key="11">
    <source>
        <dbReference type="ARBA" id="ARBA00023204"/>
    </source>
</evidence>
<dbReference type="GO" id="GO:0006310">
    <property type="term" value="P:DNA recombination"/>
    <property type="evidence" value="ECO:0007669"/>
    <property type="project" value="UniProtKB-KW"/>
</dbReference>
<comment type="similarity">
    <text evidence="1">Belongs to the RuvC family.</text>
</comment>
<dbReference type="NCBIfam" id="TIGR00228">
    <property type="entry name" value="ruvC"/>
    <property type="match status" value="1"/>
</dbReference>
<dbReference type="InterPro" id="IPR012337">
    <property type="entry name" value="RNaseH-like_sf"/>
</dbReference>
<dbReference type="SUPFAM" id="SSF53098">
    <property type="entry name" value="Ribonuclease H-like"/>
    <property type="match status" value="1"/>
</dbReference>
<gene>
    <name evidence="12" type="primary">ruvC</name>
    <name evidence="12" type="ORF">MMAB1_2685</name>
</gene>
<dbReference type="InterPro" id="IPR020563">
    <property type="entry name" value="X-over_junc_endoDNase_Mg_BS"/>
</dbReference>
<dbReference type="Pfam" id="PF02075">
    <property type="entry name" value="RuvC"/>
    <property type="match status" value="1"/>
</dbReference>
<dbReference type="GO" id="GO:0008821">
    <property type="term" value="F:crossover junction DNA endonuclease activity"/>
    <property type="evidence" value="ECO:0007669"/>
    <property type="project" value="InterPro"/>
</dbReference>
<evidence type="ECO:0000256" key="3">
    <source>
        <dbReference type="ARBA" id="ARBA00022722"/>
    </source>
</evidence>
<dbReference type="PANTHER" id="PTHR30194:SF3">
    <property type="entry name" value="CROSSOVER JUNCTION ENDODEOXYRIBONUCLEASE RUVC"/>
    <property type="match status" value="1"/>
</dbReference>
<dbReference type="EC" id="3.1.22.4" evidence="12"/>
<evidence type="ECO:0000256" key="5">
    <source>
        <dbReference type="ARBA" id="ARBA00022759"/>
    </source>
</evidence>
<keyword evidence="2" id="KW-0963">Cytoplasm</keyword>
<evidence type="ECO:0000256" key="7">
    <source>
        <dbReference type="ARBA" id="ARBA00022801"/>
    </source>
</evidence>
<dbReference type="Proteomes" id="UP000069850">
    <property type="component" value="Chromosome 1"/>
</dbReference>
<dbReference type="CDD" id="cd16962">
    <property type="entry name" value="RuvC"/>
    <property type="match status" value="1"/>
</dbReference>
<evidence type="ECO:0000256" key="4">
    <source>
        <dbReference type="ARBA" id="ARBA00022723"/>
    </source>
</evidence>
<keyword evidence="9" id="KW-0238">DNA-binding</keyword>
<dbReference type="FunFam" id="3.30.420.10:FF:000002">
    <property type="entry name" value="Crossover junction endodeoxyribonuclease RuvC"/>
    <property type="match status" value="1"/>
</dbReference>
<protein>
    <submittedName>
        <fullName evidence="12">Component of RuvABC resolvasome, endonuclease</fullName>
        <ecNumber evidence="12">3.1.22.4</ecNumber>
    </submittedName>
</protein>
<dbReference type="AlphaFoldDB" id="A0A0X3BPB5"/>
<name>A0A0X3BPB5_9EURY</name>
<dbReference type="RefSeq" id="WP_062265082.1">
    <property type="nucleotide sequence ID" value="NZ_LT158599.1"/>
</dbReference>
<dbReference type="Gene3D" id="3.30.420.10">
    <property type="entry name" value="Ribonuclease H-like superfamily/Ribonuclease H"/>
    <property type="match status" value="1"/>
</dbReference>
<proteinExistence type="inferred from homology"/>
<evidence type="ECO:0000313" key="12">
    <source>
        <dbReference type="EMBL" id="CVK33898.1"/>
    </source>
</evidence>
<evidence type="ECO:0000256" key="8">
    <source>
        <dbReference type="ARBA" id="ARBA00022842"/>
    </source>
</evidence>
<evidence type="ECO:0000256" key="2">
    <source>
        <dbReference type="ARBA" id="ARBA00022490"/>
    </source>
</evidence>
<organism evidence="12 13">
    <name type="scientific">Methanoculleus bourgensis</name>
    <dbReference type="NCBI Taxonomy" id="83986"/>
    <lineage>
        <taxon>Archaea</taxon>
        <taxon>Methanobacteriati</taxon>
        <taxon>Methanobacteriota</taxon>
        <taxon>Stenosarchaea group</taxon>
        <taxon>Methanomicrobia</taxon>
        <taxon>Methanomicrobiales</taxon>
        <taxon>Methanomicrobiaceae</taxon>
        <taxon>Methanoculleus</taxon>
    </lineage>
</organism>
<keyword evidence="7 12" id="KW-0378">Hydrolase</keyword>
<dbReference type="PROSITE" id="PS01321">
    <property type="entry name" value="RUVC"/>
    <property type="match status" value="1"/>
</dbReference>
<evidence type="ECO:0000256" key="10">
    <source>
        <dbReference type="ARBA" id="ARBA00023172"/>
    </source>
</evidence>
<dbReference type="PRINTS" id="PR00696">
    <property type="entry name" value="RSOLVASERUVC"/>
</dbReference>
<accession>A0A0X3BPB5</accession>
<dbReference type="EMBL" id="LT158599">
    <property type="protein sequence ID" value="CVK33898.1"/>
    <property type="molecule type" value="Genomic_DNA"/>
</dbReference>
<dbReference type="HAMAP" id="MF_00034">
    <property type="entry name" value="RuvC"/>
    <property type="match status" value="1"/>
</dbReference>
<dbReference type="PANTHER" id="PTHR30194">
    <property type="entry name" value="CROSSOVER JUNCTION ENDODEOXYRIBONUCLEASE RUVC"/>
    <property type="match status" value="1"/>
</dbReference>
<dbReference type="NCBIfam" id="NF000711">
    <property type="entry name" value="PRK00039.2-1"/>
    <property type="match status" value="1"/>
</dbReference>
<dbReference type="OrthoDB" id="145593at2157"/>
<dbReference type="GO" id="GO:0003677">
    <property type="term" value="F:DNA binding"/>
    <property type="evidence" value="ECO:0007669"/>
    <property type="project" value="UniProtKB-KW"/>
</dbReference>
<evidence type="ECO:0000256" key="6">
    <source>
        <dbReference type="ARBA" id="ARBA00022763"/>
    </source>
</evidence>
<dbReference type="GeneID" id="27138276"/>
<keyword evidence="10" id="KW-0233">DNA recombination</keyword>
<evidence type="ECO:0000256" key="9">
    <source>
        <dbReference type="ARBA" id="ARBA00023125"/>
    </source>
</evidence>
<dbReference type="GO" id="GO:0006281">
    <property type="term" value="P:DNA repair"/>
    <property type="evidence" value="ECO:0007669"/>
    <property type="project" value="UniProtKB-KW"/>
</dbReference>
<dbReference type="GO" id="GO:0046872">
    <property type="term" value="F:metal ion binding"/>
    <property type="evidence" value="ECO:0007669"/>
    <property type="project" value="UniProtKB-KW"/>
</dbReference>
<keyword evidence="5 12" id="KW-0255">Endonuclease</keyword>
<dbReference type="KEGG" id="mema:MMAB1_2685"/>
<keyword evidence="3" id="KW-0540">Nuclease</keyword>
<dbReference type="InterPro" id="IPR036397">
    <property type="entry name" value="RNaseH_sf"/>
</dbReference>
<reference evidence="12 13" key="1">
    <citation type="submission" date="2016-01" db="EMBL/GenBank/DDBJ databases">
        <authorList>
            <person name="Manzoor S."/>
        </authorList>
    </citation>
    <scope>NUCLEOTIDE SEQUENCE [LARGE SCALE GENOMIC DNA]</scope>
    <source>
        <strain evidence="12">Methanoculleus sp MAB1</strain>
    </source>
</reference>
<keyword evidence="8" id="KW-0460">Magnesium</keyword>
<dbReference type="InterPro" id="IPR002176">
    <property type="entry name" value="X-over_junc_endoDNase_RuvC"/>
</dbReference>
<keyword evidence="4" id="KW-0479">Metal-binding</keyword>
<keyword evidence="6" id="KW-0227">DNA damage</keyword>